<feature type="binding site" evidence="6">
    <location>
        <position position="188"/>
    </location>
    <ligand>
        <name>substrate</name>
    </ligand>
</feature>
<dbReference type="AlphaFoldDB" id="M3DAJ5"/>
<dbReference type="GO" id="GO:0004040">
    <property type="term" value="F:amidase activity"/>
    <property type="evidence" value="ECO:0007669"/>
    <property type="project" value="UniProtKB-EC"/>
</dbReference>
<feature type="active site" description="Charge relay system" evidence="5">
    <location>
        <position position="214"/>
    </location>
</feature>
<comment type="catalytic activity">
    <reaction evidence="1">
        <text>a monocarboxylic acid amide + H2O = a monocarboxylate + NH4(+)</text>
        <dbReference type="Rhea" id="RHEA:12020"/>
        <dbReference type="ChEBI" id="CHEBI:15377"/>
        <dbReference type="ChEBI" id="CHEBI:28938"/>
        <dbReference type="ChEBI" id="CHEBI:35757"/>
        <dbReference type="ChEBI" id="CHEBI:83628"/>
        <dbReference type="EC" id="3.5.1.4"/>
    </reaction>
</comment>
<dbReference type="GeneID" id="27906635"/>
<protein>
    <recommendedName>
        <fullName evidence="3">amidase</fullName>
        <ecNumber evidence="3">3.5.1.4</ecNumber>
    </recommendedName>
</protein>
<evidence type="ECO:0000256" key="1">
    <source>
        <dbReference type="ARBA" id="ARBA00001311"/>
    </source>
</evidence>
<feature type="binding site" evidence="6">
    <location>
        <position position="214"/>
    </location>
    <ligand>
        <name>substrate</name>
    </ligand>
</feature>
<dbReference type="RefSeq" id="XP_016763241.1">
    <property type="nucleotide sequence ID" value="XM_016909498.1"/>
</dbReference>
<dbReference type="Pfam" id="PF01425">
    <property type="entry name" value="Amidase"/>
    <property type="match status" value="1"/>
</dbReference>
<dbReference type="eggNOG" id="KOG1212">
    <property type="taxonomic scope" value="Eukaryota"/>
</dbReference>
<feature type="binding site" evidence="6">
    <location>
        <begin position="235"/>
        <end position="238"/>
    </location>
    <ligand>
        <name>substrate</name>
    </ligand>
</feature>
<evidence type="ECO:0000256" key="6">
    <source>
        <dbReference type="PIRSR" id="PIRSR001221-2"/>
    </source>
</evidence>
<sequence length="584" mass="63877">MPHPHEHRTWEDIAARKQQERLTRIPAQWRLQPSQIASCNDASVLDAPRRLDLLTDAERSITEKYSATGLLQELRSRNLQCIDVVRAFCKRAAIAQQLVNCCTEILFDDALARAAELDRYLERTGKTVGPLHGLPISVKDCFKIKGYDASVGIANLCFQPAQAHSALIEQLLSLGAVIFVKTNVPATMMALDSHNNVFGRTLNPANRLLTAGGSSGGEGALIAMRGSILGIGTDVGGSIRIPAACNDLWGIKPSHGRVPYSGQESGQKPGSSKLAVEATAGPIATNLGDCELLLRAIADGTPQEYDVEVIPQDWSRQICLNTAGRKLRVGLIGTDGICPPLPVIDRLLEDVKKTIQSSKCGVEVIEVNAAPILSKVLKVFNGLVSIDGANAWFDHLERTGEPLSPWLQGRLKRRPQKSTDEIRALQAQKSELQTAFDKVWREDGGCWLTADGNESERGRTLDVLIMPVAPHPILPIDRWNTVNYTGALNLLDLPAGVLPVRNVVREDLAGDVPSSPPLNAWDKINREHWTKVDRNIYLNSPLSVQVITPRLTERKLIEAMAILDEALRPLRSTTTDQRGSSSKL</sequence>
<dbReference type="Gene3D" id="3.90.1300.10">
    <property type="entry name" value="Amidase signature (AS) domain"/>
    <property type="match status" value="1"/>
</dbReference>
<dbReference type="SUPFAM" id="SSF75304">
    <property type="entry name" value="Amidase signature (AS) enzymes"/>
    <property type="match status" value="1"/>
</dbReference>
<name>M3DAJ5_SPHMS</name>
<feature type="active site" description="Charge relay system" evidence="5">
    <location>
        <position position="139"/>
    </location>
</feature>
<proteinExistence type="inferred from homology"/>
<comment type="similarity">
    <text evidence="2">Belongs to the amidase family.</text>
</comment>
<reference evidence="8 9" key="1">
    <citation type="journal article" date="2012" name="PLoS Pathog.">
        <title>Diverse lifestyles and strategies of plant pathogenesis encoded in the genomes of eighteen Dothideomycetes fungi.</title>
        <authorList>
            <person name="Ohm R.A."/>
            <person name="Feau N."/>
            <person name="Henrissat B."/>
            <person name="Schoch C.L."/>
            <person name="Horwitz B.A."/>
            <person name="Barry K.W."/>
            <person name="Condon B.J."/>
            <person name="Copeland A.C."/>
            <person name="Dhillon B."/>
            <person name="Glaser F."/>
            <person name="Hesse C.N."/>
            <person name="Kosti I."/>
            <person name="LaButti K."/>
            <person name="Lindquist E.A."/>
            <person name="Lucas S."/>
            <person name="Salamov A.A."/>
            <person name="Bradshaw R.E."/>
            <person name="Ciuffetti L."/>
            <person name="Hamelin R.C."/>
            <person name="Kema G.H.J."/>
            <person name="Lawrence C."/>
            <person name="Scott J.A."/>
            <person name="Spatafora J.W."/>
            <person name="Turgeon B.G."/>
            <person name="de Wit P.J.G.M."/>
            <person name="Zhong S."/>
            <person name="Goodwin S.B."/>
            <person name="Grigoriev I.V."/>
        </authorList>
    </citation>
    <scope>NUCLEOTIDE SEQUENCE [LARGE SCALE GENOMIC DNA]</scope>
    <source>
        <strain evidence="8 9">SO2202</strain>
    </source>
</reference>
<dbReference type="STRING" id="692275.M3DAJ5"/>
<accession>M3DAJ5</accession>
<evidence type="ECO:0000313" key="8">
    <source>
        <dbReference type="EMBL" id="EMF15120.1"/>
    </source>
</evidence>
<dbReference type="OMA" id="EMMKMWT"/>
<evidence type="ECO:0000256" key="5">
    <source>
        <dbReference type="PIRSR" id="PIRSR001221-1"/>
    </source>
</evidence>
<feature type="domain" description="Amidase" evidence="7">
    <location>
        <begin position="83"/>
        <end position="556"/>
    </location>
</feature>
<dbReference type="InterPro" id="IPR036928">
    <property type="entry name" value="AS_sf"/>
</dbReference>
<dbReference type="InterPro" id="IPR020556">
    <property type="entry name" value="Amidase_CS"/>
</dbReference>
<dbReference type="PANTHER" id="PTHR46072">
    <property type="entry name" value="AMIDASE-RELATED-RELATED"/>
    <property type="match status" value="1"/>
</dbReference>
<dbReference type="Proteomes" id="UP000016931">
    <property type="component" value="Unassembled WGS sequence"/>
</dbReference>
<dbReference type="InterPro" id="IPR023631">
    <property type="entry name" value="Amidase_dom"/>
</dbReference>
<evidence type="ECO:0000313" key="9">
    <source>
        <dbReference type="Proteomes" id="UP000016931"/>
    </source>
</evidence>
<dbReference type="PIRSF" id="PIRSF001221">
    <property type="entry name" value="Amidase_fungi"/>
    <property type="match status" value="1"/>
</dbReference>
<evidence type="ECO:0000256" key="2">
    <source>
        <dbReference type="ARBA" id="ARBA00009199"/>
    </source>
</evidence>
<dbReference type="OrthoDB" id="6428749at2759"/>
<dbReference type="PROSITE" id="PS00571">
    <property type="entry name" value="AMIDASES"/>
    <property type="match status" value="1"/>
</dbReference>
<dbReference type="HOGENOM" id="CLU_009600_9_2_1"/>
<dbReference type="EMBL" id="KB456261">
    <property type="protein sequence ID" value="EMF15120.1"/>
    <property type="molecule type" value="Genomic_DNA"/>
</dbReference>
<dbReference type="EC" id="3.5.1.4" evidence="3"/>
<evidence type="ECO:0000256" key="4">
    <source>
        <dbReference type="ARBA" id="ARBA00022801"/>
    </source>
</evidence>
<organism evidence="8 9">
    <name type="scientific">Sphaerulina musiva (strain SO2202)</name>
    <name type="common">Poplar stem canker fungus</name>
    <name type="synonym">Septoria musiva</name>
    <dbReference type="NCBI Taxonomy" id="692275"/>
    <lineage>
        <taxon>Eukaryota</taxon>
        <taxon>Fungi</taxon>
        <taxon>Dikarya</taxon>
        <taxon>Ascomycota</taxon>
        <taxon>Pezizomycotina</taxon>
        <taxon>Dothideomycetes</taxon>
        <taxon>Dothideomycetidae</taxon>
        <taxon>Mycosphaerellales</taxon>
        <taxon>Mycosphaerellaceae</taxon>
        <taxon>Sphaerulina</taxon>
    </lineage>
</organism>
<dbReference type="PANTHER" id="PTHR46072:SF6">
    <property type="entry name" value="AMIDASE, PUTATIVE (AFU_ORTHOLOGUE AFUA_1G14530)-RELATED"/>
    <property type="match status" value="1"/>
</dbReference>
<evidence type="ECO:0000256" key="3">
    <source>
        <dbReference type="ARBA" id="ARBA00012922"/>
    </source>
</evidence>
<gene>
    <name evidence="8" type="ORF">SEPMUDRAFT_59574</name>
</gene>
<evidence type="ECO:0000259" key="7">
    <source>
        <dbReference type="Pfam" id="PF01425"/>
    </source>
</evidence>
<keyword evidence="4" id="KW-0378">Hydrolase</keyword>
<keyword evidence="9" id="KW-1185">Reference proteome</keyword>
<feature type="active site" description="Acyl-ester intermediate" evidence="5">
    <location>
        <position position="238"/>
    </location>
</feature>